<dbReference type="EMBL" id="JBHTEY010000004">
    <property type="protein sequence ID" value="MFC7616096.1"/>
    <property type="molecule type" value="Genomic_DNA"/>
</dbReference>
<name>A0ABW2TRF8_9PSEU</name>
<reference evidence="2" key="1">
    <citation type="journal article" date="2019" name="Int. J. Syst. Evol. Microbiol.">
        <title>The Global Catalogue of Microorganisms (GCM) 10K type strain sequencing project: providing services to taxonomists for standard genome sequencing and annotation.</title>
        <authorList>
            <consortium name="The Broad Institute Genomics Platform"/>
            <consortium name="The Broad Institute Genome Sequencing Center for Infectious Disease"/>
            <person name="Wu L."/>
            <person name="Ma J."/>
        </authorList>
    </citation>
    <scope>NUCLEOTIDE SEQUENCE [LARGE SCALE GENOMIC DNA]</scope>
    <source>
        <strain evidence="2">JCM 17695</strain>
    </source>
</reference>
<gene>
    <name evidence="1" type="ORF">ACFQV2_24115</name>
</gene>
<accession>A0ABW2TRF8</accession>
<organism evidence="1 2">
    <name type="scientific">Actinokineospora soli</name>
    <dbReference type="NCBI Taxonomy" id="1048753"/>
    <lineage>
        <taxon>Bacteria</taxon>
        <taxon>Bacillati</taxon>
        <taxon>Actinomycetota</taxon>
        <taxon>Actinomycetes</taxon>
        <taxon>Pseudonocardiales</taxon>
        <taxon>Pseudonocardiaceae</taxon>
        <taxon>Actinokineospora</taxon>
    </lineage>
</organism>
<proteinExistence type="predicted"/>
<keyword evidence="2" id="KW-1185">Reference proteome</keyword>
<dbReference type="Proteomes" id="UP001596512">
    <property type="component" value="Unassembled WGS sequence"/>
</dbReference>
<sequence>MLDGALIGLVLPVTKLVDVPVLLVLGDDPAFCGLLAIDCRSGDTLRASEAWAYQSAADLRGHVLHGYGHAINYAPNTGEYQGVVMDWLADKVR</sequence>
<evidence type="ECO:0000313" key="1">
    <source>
        <dbReference type="EMBL" id="MFC7616096.1"/>
    </source>
</evidence>
<protein>
    <submittedName>
        <fullName evidence="1">Uncharacterized protein</fullName>
    </submittedName>
</protein>
<evidence type="ECO:0000313" key="2">
    <source>
        <dbReference type="Proteomes" id="UP001596512"/>
    </source>
</evidence>
<comment type="caution">
    <text evidence="1">The sequence shown here is derived from an EMBL/GenBank/DDBJ whole genome shotgun (WGS) entry which is preliminary data.</text>
</comment>